<keyword evidence="1" id="KW-0229">DNA integration</keyword>
<keyword evidence="7" id="KW-1185">Reference proteome</keyword>
<dbReference type="InterPro" id="IPR050639">
    <property type="entry name" value="SSR_resolvase"/>
</dbReference>
<dbReference type="PROSITE" id="PS51257">
    <property type="entry name" value="PROKAR_LIPOPROTEIN"/>
    <property type="match status" value="1"/>
</dbReference>
<feature type="active site" description="O-(5'-phospho-DNA)-serine intermediate" evidence="4">
    <location>
        <position position="9"/>
    </location>
</feature>
<dbReference type="EMBL" id="CATZBU010000021">
    <property type="protein sequence ID" value="CAJ0808643.1"/>
    <property type="molecule type" value="Genomic_DNA"/>
</dbReference>
<evidence type="ECO:0000256" key="1">
    <source>
        <dbReference type="ARBA" id="ARBA00022908"/>
    </source>
</evidence>
<dbReference type="RefSeq" id="WP_316669252.1">
    <property type="nucleotide sequence ID" value="NZ_CATZBU010000021.1"/>
</dbReference>
<name>A0ABM9K0C2_9RALS</name>
<evidence type="ECO:0000256" key="3">
    <source>
        <dbReference type="ARBA" id="ARBA00023172"/>
    </source>
</evidence>
<gene>
    <name evidence="6" type="primary">hin</name>
    <name evidence="6" type="ORF">LMG19083_04744</name>
</gene>
<comment type="caution">
    <text evidence="6">The sequence shown here is derived from an EMBL/GenBank/DDBJ whole genome shotgun (WGS) entry which is preliminary data.</text>
</comment>
<dbReference type="InterPro" id="IPR006118">
    <property type="entry name" value="Recombinase_CS"/>
</dbReference>
<sequence length="186" mass="20502">MIIGYARVSTDEQNLDLQLQALGAYGCDTIYSDQGFSGARFDRPGLRDTLDALHSGDTLVVWKLDRMGRSLGNLVVVMSELEKKDIRVVSLTECIDTVSPAGRFSFHMIAALAEFERALISERTRAGIAAARERGRKIGRPVALSALQQQEVKSLRGVVPEAQLAQTYNVHVRTLQRHLAKTKHAG</sequence>
<keyword evidence="2" id="KW-0238">DNA-binding</keyword>
<keyword evidence="3" id="KW-0233">DNA recombination</keyword>
<evidence type="ECO:0000313" key="7">
    <source>
        <dbReference type="Proteomes" id="UP001189813"/>
    </source>
</evidence>
<dbReference type="PANTHER" id="PTHR30461">
    <property type="entry name" value="DNA-INVERTASE FROM LAMBDOID PROPHAGE"/>
    <property type="match status" value="1"/>
</dbReference>
<organism evidence="6 7">
    <name type="scientific">Ralstonia psammae</name>
    <dbReference type="NCBI Taxonomy" id="3058598"/>
    <lineage>
        <taxon>Bacteria</taxon>
        <taxon>Pseudomonadati</taxon>
        <taxon>Pseudomonadota</taxon>
        <taxon>Betaproteobacteria</taxon>
        <taxon>Burkholderiales</taxon>
        <taxon>Burkholderiaceae</taxon>
        <taxon>Ralstonia</taxon>
    </lineage>
</organism>
<evidence type="ECO:0000256" key="4">
    <source>
        <dbReference type="PROSITE-ProRule" id="PRU10137"/>
    </source>
</evidence>
<dbReference type="InterPro" id="IPR006119">
    <property type="entry name" value="Resolv_N"/>
</dbReference>
<evidence type="ECO:0000259" key="5">
    <source>
        <dbReference type="PROSITE" id="PS51736"/>
    </source>
</evidence>
<dbReference type="PROSITE" id="PS51736">
    <property type="entry name" value="RECOMBINASES_3"/>
    <property type="match status" value="1"/>
</dbReference>
<dbReference type="PANTHER" id="PTHR30461:SF2">
    <property type="entry name" value="SERINE RECOMBINASE PINE-RELATED"/>
    <property type="match status" value="1"/>
</dbReference>
<dbReference type="SUPFAM" id="SSF53041">
    <property type="entry name" value="Resolvase-like"/>
    <property type="match status" value="1"/>
</dbReference>
<reference evidence="6 7" key="1">
    <citation type="submission" date="2023-07" db="EMBL/GenBank/DDBJ databases">
        <authorList>
            <person name="Peeters C."/>
        </authorList>
    </citation>
    <scope>NUCLEOTIDE SEQUENCE [LARGE SCALE GENOMIC DNA]</scope>
    <source>
        <strain evidence="6 7">LMG 19083</strain>
    </source>
</reference>
<dbReference type="PROSITE" id="PS00397">
    <property type="entry name" value="RECOMBINASES_1"/>
    <property type="match status" value="1"/>
</dbReference>
<evidence type="ECO:0000313" key="6">
    <source>
        <dbReference type="EMBL" id="CAJ0808643.1"/>
    </source>
</evidence>
<accession>A0ABM9K0C2</accession>
<feature type="domain" description="Resolvase/invertase-type recombinase catalytic" evidence="5">
    <location>
        <begin position="1"/>
        <end position="135"/>
    </location>
</feature>
<dbReference type="PROSITE" id="PS00398">
    <property type="entry name" value="RECOMBINASES_2"/>
    <property type="match status" value="1"/>
</dbReference>
<dbReference type="Pfam" id="PF00239">
    <property type="entry name" value="Resolvase"/>
    <property type="match status" value="1"/>
</dbReference>
<dbReference type="CDD" id="cd03768">
    <property type="entry name" value="SR_ResInv"/>
    <property type="match status" value="1"/>
</dbReference>
<proteinExistence type="predicted"/>
<dbReference type="SMART" id="SM00857">
    <property type="entry name" value="Resolvase"/>
    <property type="match status" value="1"/>
</dbReference>
<evidence type="ECO:0000256" key="2">
    <source>
        <dbReference type="ARBA" id="ARBA00023125"/>
    </source>
</evidence>
<dbReference type="Proteomes" id="UP001189813">
    <property type="component" value="Unassembled WGS sequence"/>
</dbReference>
<dbReference type="InterPro" id="IPR036162">
    <property type="entry name" value="Resolvase-like_N_sf"/>
</dbReference>
<dbReference type="Gene3D" id="3.40.50.1390">
    <property type="entry name" value="Resolvase, N-terminal catalytic domain"/>
    <property type="match status" value="1"/>
</dbReference>
<protein>
    <submittedName>
        <fullName evidence="6">DNA-invertase hin</fullName>
    </submittedName>
</protein>